<dbReference type="HOGENOM" id="CLU_2223675_0_0_1"/>
<evidence type="ECO:0000313" key="3">
    <source>
        <dbReference type="Proteomes" id="UP000054477"/>
    </source>
</evidence>
<feature type="compositionally biased region" description="Basic and acidic residues" evidence="1">
    <location>
        <begin position="1"/>
        <end position="10"/>
    </location>
</feature>
<reference evidence="2 3" key="1">
    <citation type="submission" date="2014-04" db="EMBL/GenBank/DDBJ databases">
        <authorList>
            <consortium name="DOE Joint Genome Institute"/>
            <person name="Kuo A."/>
            <person name="Kohler A."/>
            <person name="Nagy L.G."/>
            <person name="Floudas D."/>
            <person name="Copeland A."/>
            <person name="Barry K.W."/>
            <person name="Cichocki N."/>
            <person name="Veneault-Fourrey C."/>
            <person name="LaButti K."/>
            <person name="Lindquist E.A."/>
            <person name="Lipzen A."/>
            <person name="Lundell T."/>
            <person name="Morin E."/>
            <person name="Murat C."/>
            <person name="Sun H."/>
            <person name="Tunlid A."/>
            <person name="Henrissat B."/>
            <person name="Grigoriev I.V."/>
            <person name="Hibbett D.S."/>
            <person name="Martin F."/>
            <person name="Nordberg H.P."/>
            <person name="Cantor M.N."/>
            <person name="Hua S.X."/>
        </authorList>
    </citation>
    <scope>NUCLEOTIDE SEQUENCE [LARGE SCALE GENOMIC DNA]</scope>
    <source>
        <strain evidence="2 3">LaAM-08-1</strain>
    </source>
</reference>
<reference evidence="3" key="2">
    <citation type="submission" date="2015-01" db="EMBL/GenBank/DDBJ databases">
        <title>Evolutionary Origins and Diversification of the Mycorrhizal Mutualists.</title>
        <authorList>
            <consortium name="DOE Joint Genome Institute"/>
            <consortium name="Mycorrhizal Genomics Consortium"/>
            <person name="Kohler A."/>
            <person name="Kuo A."/>
            <person name="Nagy L.G."/>
            <person name="Floudas D."/>
            <person name="Copeland A."/>
            <person name="Barry K.W."/>
            <person name="Cichocki N."/>
            <person name="Veneault-Fourrey C."/>
            <person name="LaButti K."/>
            <person name="Lindquist E.A."/>
            <person name="Lipzen A."/>
            <person name="Lundell T."/>
            <person name="Morin E."/>
            <person name="Murat C."/>
            <person name="Riley R."/>
            <person name="Ohm R."/>
            <person name="Sun H."/>
            <person name="Tunlid A."/>
            <person name="Henrissat B."/>
            <person name="Grigoriev I.V."/>
            <person name="Hibbett D.S."/>
            <person name="Martin F."/>
        </authorList>
    </citation>
    <scope>NUCLEOTIDE SEQUENCE [LARGE SCALE GENOMIC DNA]</scope>
    <source>
        <strain evidence="3">LaAM-08-1</strain>
    </source>
</reference>
<organism evidence="2 3">
    <name type="scientific">Laccaria amethystina LaAM-08-1</name>
    <dbReference type="NCBI Taxonomy" id="1095629"/>
    <lineage>
        <taxon>Eukaryota</taxon>
        <taxon>Fungi</taxon>
        <taxon>Dikarya</taxon>
        <taxon>Basidiomycota</taxon>
        <taxon>Agaricomycotina</taxon>
        <taxon>Agaricomycetes</taxon>
        <taxon>Agaricomycetidae</taxon>
        <taxon>Agaricales</taxon>
        <taxon>Agaricineae</taxon>
        <taxon>Hydnangiaceae</taxon>
        <taxon>Laccaria</taxon>
    </lineage>
</organism>
<evidence type="ECO:0000313" key="2">
    <source>
        <dbReference type="EMBL" id="KIJ99475.1"/>
    </source>
</evidence>
<keyword evidence="3" id="KW-1185">Reference proteome</keyword>
<proteinExistence type="predicted"/>
<feature type="region of interest" description="Disordered" evidence="1">
    <location>
        <begin position="1"/>
        <end position="24"/>
    </location>
</feature>
<accession>A0A0C9X373</accession>
<dbReference type="EMBL" id="KN838646">
    <property type="protein sequence ID" value="KIJ99475.1"/>
    <property type="molecule type" value="Genomic_DNA"/>
</dbReference>
<sequence length="106" mass="12024">MSQYVDEKRSTPSRSHTRPTNRLKSISPVFQSLSEIMENNGNTVDTRISLLSKFQASKASRGQRISSFKHLPTVGFKYLYVLCRYKFFEPLASMSCTTSGMATTMK</sequence>
<name>A0A0C9X373_9AGAR</name>
<dbReference type="Proteomes" id="UP000054477">
    <property type="component" value="Unassembled WGS sequence"/>
</dbReference>
<dbReference type="AlphaFoldDB" id="A0A0C9X373"/>
<evidence type="ECO:0000256" key="1">
    <source>
        <dbReference type="SAM" id="MobiDB-lite"/>
    </source>
</evidence>
<gene>
    <name evidence="2" type="ORF">K443DRAFT_171727</name>
</gene>
<protein>
    <submittedName>
        <fullName evidence="2">Unplaced genomic scaffold K443scaffold_111, whole genome shotgun sequence</fullName>
    </submittedName>
</protein>